<dbReference type="RefSeq" id="WP_048693336.1">
    <property type="nucleotide sequence ID" value="NZ_HG764815.1"/>
</dbReference>
<dbReference type="AlphaFoldDB" id="W6K1T2"/>
<dbReference type="STRING" id="1193182.BN11_70010"/>
<accession>W6K1T2</accession>
<proteinExistence type="predicted"/>
<dbReference type="Gene3D" id="3.40.50.1440">
    <property type="entry name" value="Tubulin/FtsZ, GTPase domain"/>
    <property type="match status" value="1"/>
</dbReference>
<dbReference type="OrthoDB" id="580983at2"/>
<organism evidence="1 2">
    <name type="scientific">Nostocoides australiense Ben110</name>
    <dbReference type="NCBI Taxonomy" id="1193182"/>
    <lineage>
        <taxon>Bacteria</taxon>
        <taxon>Bacillati</taxon>
        <taxon>Actinomycetota</taxon>
        <taxon>Actinomycetes</taxon>
        <taxon>Micrococcales</taxon>
        <taxon>Intrasporangiaceae</taxon>
        <taxon>Nostocoides</taxon>
    </lineage>
</organism>
<evidence type="ECO:0000313" key="1">
    <source>
        <dbReference type="EMBL" id="CCH75432.1"/>
    </source>
</evidence>
<dbReference type="Proteomes" id="UP000035763">
    <property type="component" value="Unassembled WGS sequence"/>
</dbReference>
<dbReference type="InterPro" id="IPR036525">
    <property type="entry name" value="Tubulin/FtsZ_GTPase_sf"/>
</dbReference>
<protein>
    <recommendedName>
        <fullName evidence="3">Tubulin-like protein</fullName>
    </recommendedName>
</protein>
<keyword evidence="2" id="KW-1185">Reference proteome</keyword>
<evidence type="ECO:0008006" key="3">
    <source>
        <dbReference type="Google" id="ProtNLM"/>
    </source>
</evidence>
<evidence type="ECO:0000313" key="2">
    <source>
        <dbReference type="Proteomes" id="UP000035763"/>
    </source>
</evidence>
<reference evidence="1 2" key="1">
    <citation type="journal article" date="2013" name="ISME J.">
        <title>A metabolic model for members of the genus Tetrasphaera involved in enhanced biological phosphorus removal.</title>
        <authorList>
            <person name="Kristiansen R."/>
            <person name="Nguyen H.T.T."/>
            <person name="Saunders A.M."/>
            <person name="Nielsen J.L."/>
            <person name="Wimmer R."/>
            <person name="Le V.Q."/>
            <person name="McIlroy S.J."/>
            <person name="Petrovski S."/>
            <person name="Seviour R.J."/>
            <person name="Calteau A."/>
            <person name="Nielsen K.L."/>
            <person name="Nielsen P.H."/>
        </authorList>
    </citation>
    <scope>NUCLEOTIDE SEQUENCE [LARGE SCALE GENOMIC DNA]</scope>
    <source>
        <strain evidence="1 2">Ben110</strain>
    </source>
</reference>
<dbReference type="SUPFAM" id="SSF52490">
    <property type="entry name" value="Tubulin nucleotide-binding domain-like"/>
    <property type="match status" value="1"/>
</dbReference>
<dbReference type="EMBL" id="CAJA01000496">
    <property type="protein sequence ID" value="CCH75432.1"/>
    <property type="molecule type" value="Genomic_DNA"/>
</dbReference>
<name>W6K1T2_9MICO</name>
<sequence>MTQLSMYHSATGKQAPHCINLLGLGKTGAQMIDAFLRTGEIEDLLEDPRARLTCLAVDIGEGDMRQLRQYADAFYERLDERGIPRDRAQIRTLSLQVPDSAELAESMARVPDHMAREFPRFSWAGEDYDFASWLAPDARVPTVEKHYQAQLELPAEDEHADRAVAKAIYLHAYFAGDRPMYHALREFADSINRTKLPSIVLVPFGVGGGTGSGMVVDIARHLSSDALGRRVPVVGVGLLPCSGDPEYQRGASVAATLDELDCMIDEGKNAGVIRQWGDLYRNPFTGGVLLLPQEQSWERLFRYTTIKKGVLPEVRHRQALHVTNKFVDDSFARFVVHDHGREFFRMMRPSGFTGAPHERVSFGAHNFTIFNVAKLMHPGVEVLPGEPMSKWRGAISDWIGYLPKWMGVREGFKTEFVEAHVYSARAKWNDTLQLKLEETLRTYLLPGEDGALYTTRHEFFDELTLYVNVVIPGVAKVDLTAYQDARQQYDAASEEARAVMSSWLLELGVSVSQPSAEFDGMAGKCVDGGTPWNTGISMEALRGTGNPAAAVDYTKAVMAGPISTVVPTP</sequence>
<gene>
    <name evidence="1" type="ORF">BN11_70010</name>
</gene>
<comment type="caution">
    <text evidence="1">The sequence shown here is derived from an EMBL/GenBank/DDBJ whole genome shotgun (WGS) entry which is preliminary data.</text>
</comment>